<dbReference type="Proteomes" id="UP000616779">
    <property type="component" value="Unassembled WGS sequence"/>
</dbReference>
<feature type="transmembrane region" description="Helical" evidence="1">
    <location>
        <begin position="52"/>
        <end position="70"/>
    </location>
</feature>
<dbReference type="InterPro" id="IPR025495">
    <property type="entry name" value="DUF4386"/>
</dbReference>
<name>A0ABX1Y534_9BACL</name>
<feature type="transmembrane region" description="Helical" evidence="1">
    <location>
        <begin position="27"/>
        <end position="45"/>
    </location>
</feature>
<sequence>MIVLSLVSLLFCYLLYQSKLIPRLISVFGLIGYASLLTSALLEIFGYSPGMFLFLPGALFEIILPIWLIVKGFNSFAINPN</sequence>
<organism evidence="2 3">
    <name type="scientific">Paenibacillus phytorum</name>
    <dbReference type="NCBI Taxonomy" id="2654977"/>
    <lineage>
        <taxon>Bacteria</taxon>
        <taxon>Bacillati</taxon>
        <taxon>Bacillota</taxon>
        <taxon>Bacilli</taxon>
        <taxon>Bacillales</taxon>
        <taxon>Paenibacillaceae</taxon>
        <taxon>Paenibacillus</taxon>
    </lineage>
</organism>
<proteinExistence type="predicted"/>
<dbReference type="Pfam" id="PF14329">
    <property type="entry name" value="DUF4386"/>
    <property type="match status" value="1"/>
</dbReference>
<evidence type="ECO:0000256" key="1">
    <source>
        <dbReference type="SAM" id="Phobius"/>
    </source>
</evidence>
<evidence type="ECO:0000313" key="3">
    <source>
        <dbReference type="Proteomes" id="UP000616779"/>
    </source>
</evidence>
<keyword evidence="1" id="KW-0472">Membrane</keyword>
<accession>A0ABX1Y534</accession>
<keyword evidence="1" id="KW-1133">Transmembrane helix</keyword>
<keyword evidence="3" id="KW-1185">Reference proteome</keyword>
<reference evidence="2 3" key="1">
    <citation type="submission" date="2019-10" db="EMBL/GenBank/DDBJ databases">
        <title>Description of Paenibacillus terrestris sp. nov.</title>
        <authorList>
            <person name="Carlier A."/>
            <person name="Qi S."/>
        </authorList>
    </citation>
    <scope>NUCLEOTIDE SEQUENCE [LARGE SCALE GENOMIC DNA]</scope>
    <source>
        <strain evidence="2 3">LMG 31458</strain>
    </source>
</reference>
<evidence type="ECO:0000313" key="2">
    <source>
        <dbReference type="EMBL" id="NOU75564.1"/>
    </source>
</evidence>
<dbReference type="RefSeq" id="WP_376773997.1">
    <property type="nucleotide sequence ID" value="NZ_WHOA01000218.1"/>
</dbReference>
<comment type="caution">
    <text evidence="2">The sequence shown here is derived from an EMBL/GenBank/DDBJ whole genome shotgun (WGS) entry which is preliminary data.</text>
</comment>
<dbReference type="EMBL" id="WHOA01000218">
    <property type="protein sequence ID" value="NOU75564.1"/>
    <property type="molecule type" value="Genomic_DNA"/>
</dbReference>
<protein>
    <submittedName>
        <fullName evidence="2">DUF4386 family protein</fullName>
    </submittedName>
</protein>
<keyword evidence="1" id="KW-0812">Transmembrane</keyword>
<gene>
    <name evidence="2" type="ORF">GC098_30015</name>
</gene>